<gene>
    <name evidence="1" type="ORF">KC01_LOCUS31295</name>
</gene>
<evidence type="ECO:0000313" key="2">
    <source>
        <dbReference type="Proteomes" id="UP001497482"/>
    </source>
</evidence>
<dbReference type="AlphaFoldDB" id="A0AAV2LT95"/>
<evidence type="ECO:0000313" key="1">
    <source>
        <dbReference type="EMBL" id="CAL1603637.1"/>
    </source>
</evidence>
<keyword evidence="2" id="KW-1185">Reference proteome</keyword>
<proteinExistence type="predicted"/>
<dbReference type="EMBL" id="OZ035826">
    <property type="protein sequence ID" value="CAL1603637.1"/>
    <property type="molecule type" value="Genomic_DNA"/>
</dbReference>
<name>A0AAV2LT95_KNICA</name>
<sequence length="97" mass="11012">MPVPWSLPLEDRWVEHAWTSQARGCHVTLWPLDAPASTRSARYRLEGKRTSPFSYRGLDLIEKKGMGRDSSVLFLTYSVSTATSSGQMENCHRLITQ</sequence>
<accession>A0AAV2LT95</accession>
<organism evidence="1 2">
    <name type="scientific">Knipowitschia caucasica</name>
    <name type="common">Caucasian dwarf goby</name>
    <name type="synonym">Pomatoschistus caucasicus</name>
    <dbReference type="NCBI Taxonomy" id="637954"/>
    <lineage>
        <taxon>Eukaryota</taxon>
        <taxon>Metazoa</taxon>
        <taxon>Chordata</taxon>
        <taxon>Craniata</taxon>
        <taxon>Vertebrata</taxon>
        <taxon>Euteleostomi</taxon>
        <taxon>Actinopterygii</taxon>
        <taxon>Neopterygii</taxon>
        <taxon>Teleostei</taxon>
        <taxon>Neoteleostei</taxon>
        <taxon>Acanthomorphata</taxon>
        <taxon>Gobiaria</taxon>
        <taxon>Gobiiformes</taxon>
        <taxon>Gobioidei</taxon>
        <taxon>Gobiidae</taxon>
        <taxon>Gobiinae</taxon>
        <taxon>Knipowitschia</taxon>
    </lineage>
</organism>
<protein>
    <submittedName>
        <fullName evidence="1">Uncharacterized protein</fullName>
    </submittedName>
</protein>
<dbReference type="Proteomes" id="UP001497482">
    <property type="component" value="Chromosome 4"/>
</dbReference>
<reference evidence="1 2" key="1">
    <citation type="submission" date="2024-04" db="EMBL/GenBank/DDBJ databases">
        <authorList>
            <person name="Waldvogel A.-M."/>
            <person name="Schoenle A."/>
        </authorList>
    </citation>
    <scope>NUCLEOTIDE SEQUENCE [LARGE SCALE GENOMIC DNA]</scope>
</reference>